<evidence type="ECO:0000313" key="3">
    <source>
        <dbReference type="Proteomes" id="UP001604277"/>
    </source>
</evidence>
<accession>A0ABD1P5I6</accession>
<evidence type="ECO:0000256" key="1">
    <source>
        <dbReference type="SAM" id="Phobius"/>
    </source>
</evidence>
<keyword evidence="1" id="KW-0472">Membrane</keyword>
<keyword evidence="1" id="KW-1133">Transmembrane helix</keyword>
<protein>
    <submittedName>
        <fullName evidence="2">Uncharacterized protein</fullName>
    </submittedName>
</protein>
<proteinExistence type="predicted"/>
<evidence type="ECO:0000313" key="2">
    <source>
        <dbReference type="EMBL" id="KAL2459139.1"/>
    </source>
</evidence>
<keyword evidence="3" id="KW-1185">Reference proteome</keyword>
<comment type="caution">
    <text evidence="2">The sequence shown here is derived from an EMBL/GenBank/DDBJ whole genome shotgun (WGS) entry which is preliminary data.</text>
</comment>
<gene>
    <name evidence="2" type="ORF">Fot_55157</name>
</gene>
<feature type="transmembrane region" description="Helical" evidence="1">
    <location>
        <begin position="26"/>
        <end position="50"/>
    </location>
</feature>
<sequence>MARKGKTSPSPLRTSEASNPNDMLNLALVLTLGINAIPLYTINIVPFFLLQFHPYPTLGIDRETGDVGCDLLRVGVVPVKVVPAGILAGYVLGVLGDGTDGHDL</sequence>
<organism evidence="2 3">
    <name type="scientific">Forsythia ovata</name>
    <dbReference type="NCBI Taxonomy" id="205694"/>
    <lineage>
        <taxon>Eukaryota</taxon>
        <taxon>Viridiplantae</taxon>
        <taxon>Streptophyta</taxon>
        <taxon>Embryophyta</taxon>
        <taxon>Tracheophyta</taxon>
        <taxon>Spermatophyta</taxon>
        <taxon>Magnoliopsida</taxon>
        <taxon>eudicotyledons</taxon>
        <taxon>Gunneridae</taxon>
        <taxon>Pentapetalae</taxon>
        <taxon>asterids</taxon>
        <taxon>lamiids</taxon>
        <taxon>Lamiales</taxon>
        <taxon>Oleaceae</taxon>
        <taxon>Forsythieae</taxon>
        <taxon>Forsythia</taxon>
    </lineage>
</organism>
<dbReference type="EMBL" id="JBFOLJ010000024">
    <property type="protein sequence ID" value="KAL2459139.1"/>
    <property type="molecule type" value="Genomic_DNA"/>
</dbReference>
<dbReference type="AlphaFoldDB" id="A0ABD1P5I6"/>
<keyword evidence="1" id="KW-0812">Transmembrane</keyword>
<name>A0ABD1P5I6_9LAMI</name>
<dbReference type="Proteomes" id="UP001604277">
    <property type="component" value="Unassembled WGS sequence"/>
</dbReference>
<reference evidence="3" key="1">
    <citation type="submission" date="2024-07" db="EMBL/GenBank/DDBJ databases">
        <title>Two chromosome-level genome assemblies of Korean endemic species Abeliophyllum distichum and Forsythia ovata (Oleaceae).</title>
        <authorList>
            <person name="Jang H."/>
        </authorList>
    </citation>
    <scope>NUCLEOTIDE SEQUENCE [LARGE SCALE GENOMIC DNA]</scope>
</reference>